<dbReference type="Gene3D" id="3.40.50.1110">
    <property type="entry name" value="SGNH hydrolase"/>
    <property type="match status" value="2"/>
</dbReference>
<dbReference type="Pfam" id="PF13472">
    <property type="entry name" value="Lipase_GDSL_2"/>
    <property type="match status" value="2"/>
</dbReference>
<dbReference type="RefSeq" id="WP_249658817.1">
    <property type="nucleotide sequence ID" value="NZ_JAMFMA010000005.1"/>
</dbReference>
<accession>A0ABT0PW79</accession>
<dbReference type="PANTHER" id="PTHR30383:SF5">
    <property type="entry name" value="SGNH HYDROLASE-TYPE ESTERASE DOMAIN-CONTAINING PROTEIN"/>
    <property type="match status" value="1"/>
</dbReference>
<feature type="domain" description="SGNH hydrolase-type esterase" evidence="3">
    <location>
        <begin position="34"/>
        <end position="206"/>
    </location>
</feature>
<evidence type="ECO:0000259" key="3">
    <source>
        <dbReference type="Pfam" id="PF13472"/>
    </source>
</evidence>
<dbReference type="Gene3D" id="3.40.50.1820">
    <property type="entry name" value="alpha/beta hydrolase"/>
    <property type="match status" value="1"/>
</dbReference>
<dbReference type="InterPro" id="IPR036514">
    <property type="entry name" value="SGNH_hydro_sf"/>
</dbReference>
<dbReference type="PANTHER" id="PTHR30383">
    <property type="entry name" value="THIOESTERASE 1/PROTEASE 1/LYSOPHOSPHOLIPASE L1"/>
    <property type="match status" value="1"/>
</dbReference>
<proteinExistence type="predicted"/>
<dbReference type="InterPro" id="IPR051532">
    <property type="entry name" value="Ester_Hydrolysis_Enzymes"/>
</dbReference>
<comment type="caution">
    <text evidence="4">The sequence shown here is derived from an EMBL/GenBank/DDBJ whole genome shotgun (WGS) entry which is preliminary data.</text>
</comment>
<protein>
    <submittedName>
        <fullName evidence="4">GDSL-type esterase/lipase family protein</fullName>
    </submittedName>
</protein>
<dbReference type="InterPro" id="IPR029058">
    <property type="entry name" value="AB_hydrolase_fold"/>
</dbReference>
<keyword evidence="1" id="KW-0732">Signal</keyword>
<feature type="domain" description="Peptidase S9 prolyl oligopeptidase catalytic" evidence="2">
    <location>
        <begin position="333"/>
        <end position="476"/>
    </location>
</feature>
<dbReference type="Pfam" id="PF00326">
    <property type="entry name" value="Peptidase_S9"/>
    <property type="match status" value="1"/>
</dbReference>
<evidence type="ECO:0000313" key="5">
    <source>
        <dbReference type="Proteomes" id="UP001203607"/>
    </source>
</evidence>
<sequence length="717" mass="80289">MKKITSLFLLLLLLGCVGESEKANSPSNRIKIACIGNSITYGYGVDDRVHNAFPVQLQQLLGDGYEVRNYGVSGCTLLENGDLPYWDTQEFKDALEYKADIVLIKLGTNDSKLQNRNNLGEFETDYKALVTEIRKSNEQARVVLMLPVPSFLKDSTKIWDPVLKKEIIPLTQKVAYDLDLESIDLYQLFIESPNLMPDGVHPSSIGATEIAKRLYEHIVTEKQSFDLIQDLGIKDFQNSNFYGFQQFDFEHDGLQLKVVTPKEALYDKPWIWRARFFGHEPQTDIALLERGYHLVYCDVSNLYGNKEAVDRWNRCYQLMVRGGLNPKPALEAMSRGGLIAYNWAVENPDKIACIYADAPVLDPESWPGGFGKGVGSPNDWKQLMAAYQLENAQQAQQSGVWPIHNTEFLAKSGIPMLHVCGTADTVVPYEENTALFANRISAAGGDISVITKEEIGHHPHSLENPKAIADFVLEHTGHKINFAEIPAPGSEYRSAAGWQEGKGWWSQALQIDSLCKASNAIDLLLIGNSITQGWGGPRNYVTYKPGQDAAQSYFHDLKWIGAGISGDRTEHILWRLEKGNYAASKPKVVSLAIGVNNFPHNSSEEIVAGLVQTLNSAVGQFPDATILFFGPLPTGLDPLSVRRAKFRRIHKELSQMDFPKNVEYFNLEALLSNDKGFLNTELFSADGIHLLPEGYQVWAEFIKMQWNKINQNQKISE</sequence>
<gene>
    <name evidence="4" type="ORF">M3P19_16565</name>
</gene>
<evidence type="ECO:0000259" key="2">
    <source>
        <dbReference type="Pfam" id="PF00326"/>
    </source>
</evidence>
<dbReference type="EMBL" id="JAMFMA010000005">
    <property type="protein sequence ID" value="MCL6275629.1"/>
    <property type="molecule type" value="Genomic_DNA"/>
</dbReference>
<dbReference type="InterPro" id="IPR001375">
    <property type="entry name" value="Peptidase_S9_cat"/>
</dbReference>
<dbReference type="InterPro" id="IPR013830">
    <property type="entry name" value="SGNH_hydro"/>
</dbReference>
<dbReference type="PROSITE" id="PS51257">
    <property type="entry name" value="PROKAR_LIPOPROTEIN"/>
    <property type="match status" value="1"/>
</dbReference>
<keyword evidence="5" id="KW-1185">Reference proteome</keyword>
<dbReference type="SUPFAM" id="SSF53474">
    <property type="entry name" value="alpha/beta-Hydrolases"/>
    <property type="match status" value="1"/>
</dbReference>
<reference evidence="4 5" key="1">
    <citation type="submission" date="2022-05" db="EMBL/GenBank/DDBJ databases">
        <authorList>
            <person name="Park J.-S."/>
        </authorList>
    </citation>
    <scope>NUCLEOTIDE SEQUENCE [LARGE SCALE GENOMIC DNA]</scope>
    <source>
        <strain evidence="4 5">2012CJ35-5</strain>
    </source>
</reference>
<organism evidence="4 5">
    <name type="scientific">Flagellimonas spongiicola</name>
    <dbReference type="NCBI Taxonomy" id="2942208"/>
    <lineage>
        <taxon>Bacteria</taxon>
        <taxon>Pseudomonadati</taxon>
        <taxon>Bacteroidota</taxon>
        <taxon>Flavobacteriia</taxon>
        <taxon>Flavobacteriales</taxon>
        <taxon>Flavobacteriaceae</taxon>
        <taxon>Flagellimonas</taxon>
    </lineage>
</organism>
<feature type="chain" id="PRO_5046388140" evidence="1">
    <location>
        <begin position="23"/>
        <end position="717"/>
    </location>
</feature>
<feature type="signal peptide" evidence="1">
    <location>
        <begin position="1"/>
        <end position="22"/>
    </location>
</feature>
<evidence type="ECO:0000313" key="4">
    <source>
        <dbReference type="EMBL" id="MCL6275629.1"/>
    </source>
</evidence>
<feature type="domain" description="SGNH hydrolase-type esterase" evidence="3">
    <location>
        <begin position="525"/>
        <end position="697"/>
    </location>
</feature>
<dbReference type="Proteomes" id="UP001203607">
    <property type="component" value="Unassembled WGS sequence"/>
</dbReference>
<evidence type="ECO:0000256" key="1">
    <source>
        <dbReference type="SAM" id="SignalP"/>
    </source>
</evidence>
<dbReference type="SUPFAM" id="SSF52266">
    <property type="entry name" value="SGNH hydrolase"/>
    <property type="match status" value="2"/>
</dbReference>
<name>A0ABT0PW79_9FLAO</name>